<evidence type="ECO:0000256" key="1">
    <source>
        <dbReference type="ARBA" id="ARBA00004123"/>
    </source>
</evidence>
<evidence type="ECO:0000256" key="6">
    <source>
        <dbReference type="SAM" id="MobiDB-lite"/>
    </source>
</evidence>
<keyword evidence="4" id="KW-0804">Transcription</keyword>
<dbReference type="PANTHER" id="PTHR31541:SF25">
    <property type="entry name" value="GAMMA-GLIADIN B"/>
    <property type="match status" value="1"/>
</dbReference>
<protein>
    <submittedName>
        <fullName evidence="7">OLC1v1013535C1</fullName>
    </submittedName>
</protein>
<dbReference type="InterPro" id="IPR015300">
    <property type="entry name" value="DNA-bd_pseudobarrel_sf"/>
</dbReference>
<dbReference type="Pfam" id="PF03754">
    <property type="entry name" value="At2g31720-like"/>
    <property type="match status" value="1"/>
</dbReference>
<gene>
    <name evidence="7" type="ORF">OLC1_LOCUS20103</name>
</gene>
<organism evidence="7 8">
    <name type="scientific">Oldenlandia corymbosa var. corymbosa</name>
    <dbReference type="NCBI Taxonomy" id="529605"/>
    <lineage>
        <taxon>Eukaryota</taxon>
        <taxon>Viridiplantae</taxon>
        <taxon>Streptophyta</taxon>
        <taxon>Embryophyta</taxon>
        <taxon>Tracheophyta</taxon>
        <taxon>Spermatophyta</taxon>
        <taxon>Magnoliopsida</taxon>
        <taxon>eudicotyledons</taxon>
        <taxon>Gunneridae</taxon>
        <taxon>Pentapetalae</taxon>
        <taxon>asterids</taxon>
        <taxon>lamiids</taxon>
        <taxon>Gentianales</taxon>
        <taxon>Rubiaceae</taxon>
        <taxon>Rubioideae</taxon>
        <taxon>Spermacoceae</taxon>
        <taxon>Hedyotis-Oldenlandia complex</taxon>
        <taxon>Oldenlandia</taxon>
    </lineage>
</organism>
<dbReference type="GO" id="GO:0005634">
    <property type="term" value="C:nucleus"/>
    <property type="evidence" value="ECO:0007669"/>
    <property type="project" value="UniProtKB-SubCell"/>
</dbReference>
<feature type="region of interest" description="Disordered" evidence="6">
    <location>
        <begin position="45"/>
        <end position="71"/>
    </location>
</feature>
<dbReference type="CDD" id="cd10017">
    <property type="entry name" value="B3_DNA"/>
    <property type="match status" value="1"/>
</dbReference>
<keyword evidence="8" id="KW-1185">Reference proteome</keyword>
<sequence length="330" mass="37686">MKKFDILALVAAEAYQEEVKKKSTENIAARRPIAANWGCTSKRTEFRHPRRKPKMVSSPNNDPLLPEISGLESEPGKVGSLKFRINSNKKIQTVNNGRKDDIIPDNVSGKYKKDTGKTEKTGVNPNFMAFIPSLDLPFKKRKRWEENCPDLPLTKIPTLDMNKTPKIRIQKKCKHSGPDPAPDLPVEFKKKILERAGYREVESEVLVIQKRLTKTDVKGQQNRFSIPANQVKGFPDKEDKEFLKQRDKDGHCKAIPVGIIEPQDKVQTVNLRRWEMKKTKGGPSIVYVLNGDGWKNIRDGNKLRVGNLVQLWRVKIEGRLCLIFVKVEEN</sequence>
<proteinExistence type="predicted"/>
<dbReference type="PANTHER" id="PTHR31541">
    <property type="entry name" value="B3 DOMAIN PLANT PROTEIN-RELATED"/>
    <property type="match status" value="1"/>
</dbReference>
<evidence type="ECO:0000256" key="5">
    <source>
        <dbReference type="ARBA" id="ARBA00023242"/>
    </source>
</evidence>
<keyword evidence="5" id="KW-0539">Nucleus</keyword>
<dbReference type="GO" id="GO:0003677">
    <property type="term" value="F:DNA binding"/>
    <property type="evidence" value="ECO:0007669"/>
    <property type="project" value="UniProtKB-KW"/>
</dbReference>
<evidence type="ECO:0000313" key="7">
    <source>
        <dbReference type="EMBL" id="CAI9113014.1"/>
    </source>
</evidence>
<dbReference type="Gene3D" id="2.40.330.10">
    <property type="entry name" value="DNA-binding pseudobarrel domain"/>
    <property type="match status" value="1"/>
</dbReference>
<dbReference type="InterPro" id="IPR005508">
    <property type="entry name" value="At2g31720-like"/>
</dbReference>
<name>A0AAV1DZB9_OLDCO</name>
<evidence type="ECO:0000256" key="3">
    <source>
        <dbReference type="ARBA" id="ARBA00023125"/>
    </source>
</evidence>
<comment type="subcellular location">
    <subcellularLocation>
        <location evidence="1">Nucleus</location>
    </subcellularLocation>
</comment>
<evidence type="ECO:0000313" key="8">
    <source>
        <dbReference type="Proteomes" id="UP001161247"/>
    </source>
</evidence>
<dbReference type="AlphaFoldDB" id="A0AAV1DZB9"/>
<keyword evidence="3" id="KW-0238">DNA-binding</keyword>
<evidence type="ECO:0000256" key="4">
    <source>
        <dbReference type="ARBA" id="ARBA00023163"/>
    </source>
</evidence>
<dbReference type="EMBL" id="OX459124">
    <property type="protein sequence ID" value="CAI9113014.1"/>
    <property type="molecule type" value="Genomic_DNA"/>
</dbReference>
<evidence type="ECO:0000256" key="2">
    <source>
        <dbReference type="ARBA" id="ARBA00023015"/>
    </source>
</evidence>
<reference evidence="7" key="1">
    <citation type="submission" date="2023-03" db="EMBL/GenBank/DDBJ databases">
        <authorList>
            <person name="Julca I."/>
        </authorList>
    </citation>
    <scope>NUCLEOTIDE SEQUENCE</scope>
</reference>
<dbReference type="InterPro" id="IPR003340">
    <property type="entry name" value="B3_DNA-bd"/>
</dbReference>
<dbReference type="SUPFAM" id="SSF101936">
    <property type="entry name" value="DNA-binding pseudobarrel domain"/>
    <property type="match status" value="1"/>
</dbReference>
<keyword evidence="2" id="KW-0805">Transcription regulation</keyword>
<accession>A0AAV1DZB9</accession>
<dbReference type="Proteomes" id="UP001161247">
    <property type="component" value="Chromosome 7"/>
</dbReference>